<protein>
    <submittedName>
        <fullName evidence="2">Alpha/beta-hydrolase</fullName>
    </submittedName>
</protein>
<organism evidence="2 3">
    <name type="scientific">Exidia glandulosa HHB12029</name>
    <dbReference type="NCBI Taxonomy" id="1314781"/>
    <lineage>
        <taxon>Eukaryota</taxon>
        <taxon>Fungi</taxon>
        <taxon>Dikarya</taxon>
        <taxon>Basidiomycota</taxon>
        <taxon>Agaricomycotina</taxon>
        <taxon>Agaricomycetes</taxon>
        <taxon>Auriculariales</taxon>
        <taxon>Exidiaceae</taxon>
        <taxon>Exidia</taxon>
    </lineage>
</organism>
<dbReference type="GO" id="GO:0016787">
    <property type="term" value="F:hydrolase activity"/>
    <property type="evidence" value="ECO:0007669"/>
    <property type="project" value="UniProtKB-KW"/>
</dbReference>
<dbReference type="InterPro" id="IPR029058">
    <property type="entry name" value="AB_hydrolase_fold"/>
</dbReference>
<keyword evidence="3" id="KW-1185">Reference proteome</keyword>
<dbReference type="SUPFAM" id="SSF53474">
    <property type="entry name" value="alpha/beta-Hydrolases"/>
    <property type="match status" value="1"/>
</dbReference>
<feature type="domain" description="Dienelactone hydrolase" evidence="1">
    <location>
        <begin position="62"/>
        <end position="248"/>
    </location>
</feature>
<dbReference type="Gene3D" id="3.40.50.1820">
    <property type="entry name" value="alpha/beta hydrolase"/>
    <property type="match status" value="1"/>
</dbReference>
<evidence type="ECO:0000259" key="1">
    <source>
        <dbReference type="Pfam" id="PF01738"/>
    </source>
</evidence>
<gene>
    <name evidence="2" type="ORF">EXIGLDRAFT_617747</name>
</gene>
<dbReference type="Pfam" id="PF01738">
    <property type="entry name" value="DLH"/>
    <property type="match status" value="1"/>
</dbReference>
<keyword evidence="2" id="KW-0378">Hydrolase</keyword>
<name>A0A166A9M2_EXIGL</name>
<proteinExistence type="predicted"/>
<dbReference type="Proteomes" id="UP000077266">
    <property type="component" value="Unassembled WGS sequence"/>
</dbReference>
<reference evidence="2 3" key="1">
    <citation type="journal article" date="2016" name="Mol. Biol. Evol.">
        <title>Comparative Genomics of Early-Diverging Mushroom-Forming Fungi Provides Insights into the Origins of Lignocellulose Decay Capabilities.</title>
        <authorList>
            <person name="Nagy L.G."/>
            <person name="Riley R."/>
            <person name="Tritt A."/>
            <person name="Adam C."/>
            <person name="Daum C."/>
            <person name="Floudas D."/>
            <person name="Sun H."/>
            <person name="Yadav J.S."/>
            <person name="Pangilinan J."/>
            <person name="Larsson K.H."/>
            <person name="Matsuura K."/>
            <person name="Barry K."/>
            <person name="Labutti K."/>
            <person name="Kuo R."/>
            <person name="Ohm R.A."/>
            <person name="Bhattacharya S.S."/>
            <person name="Shirouzu T."/>
            <person name="Yoshinaga Y."/>
            <person name="Martin F.M."/>
            <person name="Grigoriev I.V."/>
            <person name="Hibbett D.S."/>
        </authorList>
    </citation>
    <scope>NUCLEOTIDE SEQUENCE [LARGE SCALE GENOMIC DNA]</scope>
    <source>
        <strain evidence="2 3">HHB12029</strain>
    </source>
</reference>
<accession>A0A166A9M2</accession>
<dbReference type="PANTHER" id="PTHR17630:SF44">
    <property type="entry name" value="PROTEIN AIM2"/>
    <property type="match status" value="1"/>
</dbReference>
<evidence type="ECO:0000313" key="2">
    <source>
        <dbReference type="EMBL" id="KZV89829.1"/>
    </source>
</evidence>
<evidence type="ECO:0000313" key="3">
    <source>
        <dbReference type="Proteomes" id="UP000077266"/>
    </source>
</evidence>
<dbReference type="InterPro" id="IPR002925">
    <property type="entry name" value="Dienelactn_hydro"/>
</dbReference>
<dbReference type="AlphaFoldDB" id="A0A166A9M2"/>
<dbReference type="OrthoDB" id="17560at2759"/>
<dbReference type="InParanoid" id="A0A166A9M2"/>
<dbReference type="STRING" id="1314781.A0A166A9M2"/>
<sequence>MALCKDCVVVARHEGTPVGTIESIGGVDTYVSVPSSGCEYDKTKAVLFLTGAYLDLVWRRGLIADDFARAGYQVYVPDLFNGDPVTQEMMATLGFDHVNSVWVPKHSMEITRPFLDAAIAGIKERGITTLGSTGYCFGGRCSLDLAIANTVVASVIAHPGFVDVPDFVTLRSVSKAKVLVVSCEDDFSFPMDLQARVDEAMKGWENYERKFWKGCRHGFAARGDPKDEVVRKAKEEAFAATVAWFKQSL</sequence>
<dbReference type="EMBL" id="KV426063">
    <property type="protein sequence ID" value="KZV89829.1"/>
    <property type="molecule type" value="Genomic_DNA"/>
</dbReference>
<dbReference type="PANTHER" id="PTHR17630">
    <property type="entry name" value="DIENELACTONE HYDROLASE"/>
    <property type="match status" value="1"/>
</dbReference>